<sequence>MSITAASVILKFKQEEEENIRQALQDFQQVSIEEQAPSGDLILYVEENDYQSLHKTCSELEKIPGTLGVYPCYVGEAE</sequence>
<dbReference type="Gene3D" id="3.30.70.920">
    <property type="match status" value="1"/>
</dbReference>
<dbReference type="AlphaFoldDB" id="A0A1H0UJ01"/>
<organism evidence="1 2">
    <name type="scientific">Selenomonas ruminantium</name>
    <dbReference type="NCBI Taxonomy" id="971"/>
    <lineage>
        <taxon>Bacteria</taxon>
        <taxon>Bacillati</taxon>
        <taxon>Bacillota</taxon>
        <taxon>Negativicutes</taxon>
        <taxon>Selenomonadales</taxon>
        <taxon>Selenomonadaceae</taxon>
        <taxon>Selenomonas</taxon>
    </lineage>
</organism>
<gene>
    <name evidence="1" type="ORF">SAMN05216366_13334</name>
</gene>
<dbReference type="Pfam" id="PF03927">
    <property type="entry name" value="NapD"/>
    <property type="match status" value="1"/>
</dbReference>
<dbReference type="InterPro" id="IPR005623">
    <property type="entry name" value="Chaperone_NapD_NO3_reduct"/>
</dbReference>
<name>A0A1H0UJ01_SELRU</name>
<dbReference type="RefSeq" id="WP_074573219.1">
    <property type="nucleotide sequence ID" value="NZ_FNJQ01000033.1"/>
</dbReference>
<accession>A0A1H0UJ01</accession>
<protein>
    <submittedName>
        <fullName evidence="1">Periplasmic nitrate reductase chaperone NapD</fullName>
    </submittedName>
</protein>
<dbReference type="EMBL" id="FNJQ01000033">
    <property type="protein sequence ID" value="SDP65948.1"/>
    <property type="molecule type" value="Genomic_DNA"/>
</dbReference>
<dbReference type="Proteomes" id="UP000182412">
    <property type="component" value="Unassembled WGS sequence"/>
</dbReference>
<evidence type="ECO:0000313" key="1">
    <source>
        <dbReference type="EMBL" id="SDP65948.1"/>
    </source>
</evidence>
<evidence type="ECO:0000313" key="2">
    <source>
        <dbReference type="Proteomes" id="UP000182412"/>
    </source>
</evidence>
<proteinExistence type="predicted"/>
<reference evidence="1 2" key="1">
    <citation type="submission" date="2016-10" db="EMBL/GenBank/DDBJ databases">
        <authorList>
            <person name="de Groot N.N."/>
        </authorList>
    </citation>
    <scope>NUCLEOTIDE SEQUENCE [LARGE SCALE GENOMIC DNA]</scope>
    <source>
        <strain evidence="1 2">S137</strain>
    </source>
</reference>